<feature type="domain" description="Glycosyl transferase family 1" evidence="2">
    <location>
        <begin position="189"/>
        <end position="333"/>
    </location>
</feature>
<dbReference type="PANTHER" id="PTHR46401:SF2">
    <property type="entry name" value="GLYCOSYLTRANSFERASE WBBK-RELATED"/>
    <property type="match status" value="1"/>
</dbReference>
<dbReference type="EMBL" id="NGMS01000001">
    <property type="protein sequence ID" value="OTP27621.1"/>
    <property type="molecule type" value="Genomic_DNA"/>
</dbReference>
<sequence>MRIVVNDIAASEGGALAVLNDLYEAILENDDKNEWIFFLGDSYLESKKNIKILTFPEVKKSWLKRLDFELFKGKKIINKLNPDVYVSMQNTATLGLTIPQFVYFHQVIPYQKRIKFRFLRKDETKLWLYQNIGRIIYQTLFKFSNSKIIVQSDWLKDEMSKHLNNEFFVSPPQISNDIYNTNFNTNYNNGNGKKRFFYPTSTFKYKNYEVLFKAVKLLNQIGIDNFEVFVTLPKKEFETIPNVVFLGKISRNEVYSYMSTSTLIFPSLLESFGLPLLEAKTLNAHIIVADLEYAHEVLGEYDNVNYFGDEDYKELAKLMIENIELNMKINKFRNIKQDSNNNLLNIILTSIE</sequence>
<evidence type="ECO:0000313" key="3">
    <source>
        <dbReference type="EMBL" id="OTP27621.1"/>
    </source>
</evidence>
<dbReference type="Pfam" id="PF00534">
    <property type="entry name" value="Glycos_transf_1"/>
    <property type="match status" value="1"/>
</dbReference>
<dbReference type="SUPFAM" id="SSF53756">
    <property type="entry name" value="UDP-Glycosyltransferase/glycogen phosphorylase"/>
    <property type="match status" value="1"/>
</dbReference>
<evidence type="ECO:0000313" key="4">
    <source>
        <dbReference type="Proteomes" id="UP000195024"/>
    </source>
</evidence>
<comment type="caution">
    <text evidence="3">The sequence shown here is derived from an EMBL/GenBank/DDBJ whole genome shotgun (WGS) entry which is preliminary data.</text>
</comment>
<dbReference type="PANTHER" id="PTHR46401">
    <property type="entry name" value="GLYCOSYLTRANSFERASE WBBK-RELATED"/>
    <property type="match status" value="1"/>
</dbReference>
<reference evidence="3 4" key="1">
    <citation type="submission" date="2017-05" db="EMBL/GenBank/DDBJ databases">
        <title>The Genome Sequence of Enterococcus mundtii 6B1_DIV0119.</title>
        <authorList>
            <consortium name="The Broad Institute Genomics Platform"/>
            <consortium name="The Broad Institute Genomic Center for Infectious Diseases"/>
            <person name="Earl A."/>
            <person name="Manson A."/>
            <person name="Schwartman J."/>
            <person name="Gilmore M."/>
            <person name="Abouelleil A."/>
            <person name="Cao P."/>
            <person name="Chapman S."/>
            <person name="Cusick C."/>
            <person name="Shea T."/>
            <person name="Young S."/>
            <person name="Neafsey D."/>
            <person name="Nusbaum C."/>
            <person name="Birren B."/>
        </authorList>
    </citation>
    <scope>NUCLEOTIDE SEQUENCE [LARGE SCALE GENOMIC DNA]</scope>
    <source>
        <strain evidence="3 4">6B1_DIV0119</strain>
    </source>
</reference>
<evidence type="ECO:0000256" key="1">
    <source>
        <dbReference type="ARBA" id="ARBA00022679"/>
    </source>
</evidence>
<dbReference type="AlphaFoldDB" id="A0A242L0H6"/>
<accession>A0A242L0H6</accession>
<evidence type="ECO:0000259" key="2">
    <source>
        <dbReference type="Pfam" id="PF00534"/>
    </source>
</evidence>
<name>A0A242L0H6_ENTMU</name>
<organism evidence="3 4">
    <name type="scientific">Enterococcus mundtii</name>
    <dbReference type="NCBI Taxonomy" id="53346"/>
    <lineage>
        <taxon>Bacteria</taxon>
        <taxon>Bacillati</taxon>
        <taxon>Bacillota</taxon>
        <taxon>Bacilli</taxon>
        <taxon>Lactobacillales</taxon>
        <taxon>Enterococcaceae</taxon>
        <taxon>Enterococcus</taxon>
    </lineage>
</organism>
<proteinExistence type="predicted"/>
<dbReference type="GO" id="GO:0009103">
    <property type="term" value="P:lipopolysaccharide biosynthetic process"/>
    <property type="evidence" value="ECO:0007669"/>
    <property type="project" value="TreeGrafter"/>
</dbReference>
<keyword evidence="1" id="KW-0808">Transferase</keyword>
<gene>
    <name evidence="3" type="ORF">A5802_001356</name>
</gene>
<dbReference type="GO" id="GO:0016757">
    <property type="term" value="F:glycosyltransferase activity"/>
    <property type="evidence" value="ECO:0007669"/>
    <property type="project" value="InterPro"/>
</dbReference>
<dbReference type="Proteomes" id="UP000195024">
    <property type="component" value="Unassembled WGS sequence"/>
</dbReference>
<dbReference type="Gene3D" id="3.40.50.2000">
    <property type="entry name" value="Glycogen Phosphorylase B"/>
    <property type="match status" value="1"/>
</dbReference>
<dbReference type="InterPro" id="IPR001296">
    <property type="entry name" value="Glyco_trans_1"/>
</dbReference>
<dbReference type="RefSeq" id="WP_086334814.1">
    <property type="nucleotide sequence ID" value="NZ_NGMS01000001.1"/>
</dbReference>
<protein>
    <recommendedName>
        <fullName evidence="2">Glycosyl transferase family 1 domain-containing protein</fullName>
    </recommendedName>
</protein>